<dbReference type="EMBL" id="LKCN02000006">
    <property type="protein sequence ID" value="RCI13671.1"/>
    <property type="molecule type" value="Genomic_DNA"/>
</dbReference>
<gene>
    <name evidence="3" type="ORF">L249_5456</name>
</gene>
<name>A0A367LGY3_9HYPO</name>
<feature type="coiled-coil region" evidence="1">
    <location>
        <begin position="205"/>
        <end position="232"/>
    </location>
</feature>
<evidence type="ECO:0000256" key="2">
    <source>
        <dbReference type="SAM" id="MobiDB-lite"/>
    </source>
</evidence>
<protein>
    <submittedName>
        <fullName evidence="3">Uncharacterized protein</fullName>
    </submittedName>
</protein>
<feature type="region of interest" description="Disordered" evidence="2">
    <location>
        <begin position="115"/>
        <end position="166"/>
    </location>
</feature>
<feature type="region of interest" description="Disordered" evidence="2">
    <location>
        <begin position="246"/>
        <end position="269"/>
    </location>
</feature>
<feature type="region of interest" description="Disordered" evidence="2">
    <location>
        <begin position="283"/>
        <end position="339"/>
    </location>
</feature>
<keyword evidence="1" id="KW-0175">Coiled coil</keyword>
<reference evidence="3 4" key="1">
    <citation type="journal article" date="2015" name="BMC Genomics">
        <title>Insights from the genome of Ophiocordyceps polyrhachis-furcata to pathogenicity and host specificity in insect fungi.</title>
        <authorList>
            <person name="Wichadakul D."/>
            <person name="Kobmoo N."/>
            <person name="Ingsriswang S."/>
            <person name="Tangphatsornruang S."/>
            <person name="Chantasingh D."/>
            <person name="Luangsa-ard J.J."/>
            <person name="Eurwilaichitr L."/>
        </authorList>
    </citation>
    <scope>NUCLEOTIDE SEQUENCE [LARGE SCALE GENOMIC DNA]</scope>
    <source>
        <strain evidence="3 4">BCC 54312</strain>
    </source>
</reference>
<sequence length="436" mass="47651">MLAAHRDQENLVPAHQVPTKQTLKDGATRFPKTPLVSRNCENFQATTIAGKTGKDDFTGIRHDKFAAKGTGKASAMVTPMARTVRAPLGNKTTNAKARTDRSAGVKDMVKEIERAQAKHTTVRKPKPKALEPAPAKKQLAIHFDDSRDSGEDEEPEYAPPPPKPLPYQSDVLPEGGLTFESLKGRKFLKGFYEHFHNPLGDAGVSREEKRLCEEMQALLKAAKERNEREAATLNWNIKDLIETAPSSRNNSAADNETVPGLHKLAKKPRGQLATISSKQAALALAGPSGGGRDARTGAPSRSASTRKPLSSLLSGSKTGKQVAMRQATESAGETASRTTIGYNKGRTASSMLQKRVTDQPVRQLSVRGTQQEPLMLTPARMQQAAPSKELLHGDHSRPQFLAMFDEMDDEDLPPVRKPFPALDEEEEEEFELKLAM</sequence>
<organism evidence="3 4">
    <name type="scientific">Ophiocordyceps polyrhachis-furcata BCC 54312</name>
    <dbReference type="NCBI Taxonomy" id="1330021"/>
    <lineage>
        <taxon>Eukaryota</taxon>
        <taxon>Fungi</taxon>
        <taxon>Dikarya</taxon>
        <taxon>Ascomycota</taxon>
        <taxon>Pezizomycotina</taxon>
        <taxon>Sordariomycetes</taxon>
        <taxon>Hypocreomycetidae</taxon>
        <taxon>Hypocreales</taxon>
        <taxon>Ophiocordycipitaceae</taxon>
        <taxon>Ophiocordyceps</taxon>
    </lineage>
</organism>
<dbReference type="AlphaFoldDB" id="A0A367LGY3"/>
<feature type="compositionally biased region" description="Polar residues" evidence="2">
    <location>
        <begin position="327"/>
        <end position="339"/>
    </location>
</feature>
<keyword evidence="4" id="KW-1185">Reference proteome</keyword>
<evidence type="ECO:0000313" key="4">
    <source>
        <dbReference type="Proteomes" id="UP000253664"/>
    </source>
</evidence>
<feature type="compositionally biased region" description="Polar residues" evidence="2">
    <location>
        <begin position="299"/>
        <end position="308"/>
    </location>
</feature>
<dbReference type="OrthoDB" id="5327145at2759"/>
<evidence type="ECO:0000313" key="3">
    <source>
        <dbReference type="EMBL" id="RCI13671.1"/>
    </source>
</evidence>
<feature type="compositionally biased region" description="Low complexity" evidence="2">
    <location>
        <begin position="130"/>
        <end position="140"/>
    </location>
</feature>
<comment type="caution">
    <text evidence="3">The sequence shown here is derived from an EMBL/GenBank/DDBJ whole genome shotgun (WGS) entry which is preliminary data.</text>
</comment>
<proteinExistence type="predicted"/>
<evidence type="ECO:0000256" key="1">
    <source>
        <dbReference type="SAM" id="Coils"/>
    </source>
</evidence>
<feature type="region of interest" description="Disordered" evidence="2">
    <location>
        <begin position="408"/>
        <end position="436"/>
    </location>
</feature>
<dbReference type="Proteomes" id="UP000253664">
    <property type="component" value="Unassembled WGS sequence"/>
</dbReference>
<accession>A0A367LGY3</accession>